<accession>A0A8S5QNA5</accession>
<protein>
    <submittedName>
        <fullName evidence="1">Abi-like protein</fullName>
    </submittedName>
</protein>
<organism evidence="1">
    <name type="scientific">Siphoviridae sp. ctqwO1</name>
    <dbReference type="NCBI Taxonomy" id="2826472"/>
    <lineage>
        <taxon>Viruses</taxon>
        <taxon>Duplodnaviria</taxon>
        <taxon>Heunggongvirae</taxon>
        <taxon>Uroviricota</taxon>
        <taxon>Caudoviricetes</taxon>
    </lineage>
</organism>
<dbReference type="Pfam" id="PF07751">
    <property type="entry name" value="Abi_2"/>
    <property type="match status" value="1"/>
</dbReference>
<dbReference type="InterPro" id="IPR011664">
    <property type="entry name" value="Abi_system_AbiD/AbiF-like"/>
</dbReference>
<dbReference type="EMBL" id="BK015696">
    <property type="protein sequence ID" value="DAE20474.1"/>
    <property type="molecule type" value="Genomic_DNA"/>
</dbReference>
<reference evidence="1" key="1">
    <citation type="journal article" date="2021" name="Proc. Natl. Acad. Sci. U.S.A.">
        <title>A Catalog of Tens of Thousands of Viruses from Human Metagenomes Reveals Hidden Associations with Chronic Diseases.</title>
        <authorList>
            <person name="Tisza M.J."/>
            <person name="Buck C.B."/>
        </authorList>
    </citation>
    <scope>NUCLEOTIDE SEQUENCE</scope>
    <source>
        <strain evidence="1">CtqwO1</strain>
    </source>
</reference>
<proteinExistence type="predicted"/>
<name>A0A8S5QNA5_9CAUD</name>
<evidence type="ECO:0000313" key="1">
    <source>
        <dbReference type="EMBL" id="DAE20474.1"/>
    </source>
</evidence>
<sequence length="364" mass="42565">MQKERIIKYTTVDEQIEKLLLRGLEINDLCSAREKLTQYGYYNIINSYKKPYLIIENNHKHFKKGTSFDQLFSLFIFDHNLRNAILSAMLALEEHTKALTAEVLSSSFGTNEGEYLQWKNFRDRRVTHKRFGLDNTLKDLRKTLSSEKDPIKYYRNNYGFVPPWILFKGVYFSTMVNFVRLFKEPQKNHLIRLFYNCSDELFQNSDIKTLLFNTLSLCLEYRNLAAHGGRVYNYIPNATVKLQHPDTLLPLAEDIHELIETQGLPLLLNTLSLLSYKEPFEIIDRTLHEELNRHLTLYEKDVDILGETLNLTLYKDQPNCMIIDGKEYPFISRIQSGLPGVKLIDAPDDLIKLLNNRPSDNTDN</sequence>